<organism evidence="2 3">
    <name type="scientific">Caerostris extrusa</name>
    <name type="common">Bark spider</name>
    <name type="synonym">Caerostris bankana</name>
    <dbReference type="NCBI Taxonomy" id="172846"/>
    <lineage>
        <taxon>Eukaryota</taxon>
        <taxon>Metazoa</taxon>
        <taxon>Ecdysozoa</taxon>
        <taxon>Arthropoda</taxon>
        <taxon>Chelicerata</taxon>
        <taxon>Arachnida</taxon>
        <taxon>Araneae</taxon>
        <taxon>Araneomorphae</taxon>
        <taxon>Entelegynae</taxon>
        <taxon>Araneoidea</taxon>
        <taxon>Araneidae</taxon>
        <taxon>Caerostris</taxon>
    </lineage>
</organism>
<dbReference type="EMBL" id="BPLR01007341">
    <property type="protein sequence ID" value="GIY16180.1"/>
    <property type="molecule type" value="Genomic_DNA"/>
</dbReference>
<feature type="transmembrane region" description="Helical" evidence="1">
    <location>
        <begin position="35"/>
        <end position="54"/>
    </location>
</feature>
<evidence type="ECO:0000313" key="3">
    <source>
        <dbReference type="Proteomes" id="UP001054945"/>
    </source>
</evidence>
<dbReference type="AlphaFoldDB" id="A0AAV4R3X4"/>
<feature type="transmembrane region" description="Helical" evidence="1">
    <location>
        <begin position="66"/>
        <end position="88"/>
    </location>
</feature>
<accession>A0AAV4R3X4</accession>
<protein>
    <submittedName>
        <fullName evidence="2">Uncharacterized protein</fullName>
    </submittedName>
</protein>
<keyword evidence="3" id="KW-1185">Reference proteome</keyword>
<feature type="transmembrane region" description="Helical" evidence="1">
    <location>
        <begin position="6"/>
        <end position="23"/>
    </location>
</feature>
<keyword evidence="1" id="KW-0472">Membrane</keyword>
<proteinExistence type="predicted"/>
<name>A0AAV4R3X4_CAEEX</name>
<sequence>MWPSTSFQIATFIIVAALVILNLHTHQCGHSHYILNAAVIIVTSLVILNCRFYYCGHPRHFRVPPFSFWPSTSFKIAAFNIVVTRVILKFQPHQYVHLHHLIFLTKDYQTLKERFKH</sequence>
<gene>
    <name evidence="2" type="ORF">CEXT_203361</name>
</gene>
<evidence type="ECO:0000313" key="2">
    <source>
        <dbReference type="EMBL" id="GIY16180.1"/>
    </source>
</evidence>
<keyword evidence="1" id="KW-1133">Transmembrane helix</keyword>
<keyword evidence="1" id="KW-0812">Transmembrane</keyword>
<reference evidence="2 3" key="1">
    <citation type="submission" date="2021-06" db="EMBL/GenBank/DDBJ databases">
        <title>Caerostris extrusa draft genome.</title>
        <authorList>
            <person name="Kono N."/>
            <person name="Arakawa K."/>
        </authorList>
    </citation>
    <scope>NUCLEOTIDE SEQUENCE [LARGE SCALE GENOMIC DNA]</scope>
</reference>
<dbReference type="Proteomes" id="UP001054945">
    <property type="component" value="Unassembled WGS sequence"/>
</dbReference>
<comment type="caution">
    <text evidence="2">The sequence shown here is derived from an EMBL/GenBank/DDBJ whole genome shotgun (WGS) entry which is preliminary data.</text>
</comment>
<evidence type="ECO:0000256" key="1">
    <source>
        <dbReference type="SAM" id="Phobius"/>
    </source>
</evidence>